<dbReference type="AlphaFoldDB" id="A0A067Z3P2"/>
<evidence type="ECO:0000313" key="4">
    <source>
        <dbReference type="EMBL" id="AHK71701.1"/>
    </source>
</evidence>
<dbReference type="HAMAP" id="MF_00170">
    <property type="entry name" value="Rib_5P_isom_A"/>
    <property type="match status" value="1"/>
</dbReference>
<evidence type="ECO:0000313" key="5">
    <source>
        <dbReference type="Proteomes" id="UP000031656"/>
    </source>
</evidence>
<sequence>MSGTDMNVHKRTAAREAADMVKSGMVVGLGTGSTAAYMIERLGERVAEGLEIFGIPTSDDSEDKALKAGIPLTDFSAHRRIDIAIDGADEVQRGSLNLIKGLGGALLREKIVAQAAKRFVIIVDGTKPVDLLGERAPVPVEVISFGWECTAERLAACGARGVKPRTDRAGSLFVTDTGNMILDCHFGPIEKPEELAEKIDRIVGVVEHGMFLNMASEVLVATPDGVEHWEP</sequence>
<dbReference type="NCBIfam" id="TIGR00021">
    <property type="entry name" value="rpiA"/>
    <property type="match status" value="1"/>
</dbReference>
<comment type="function">
    <text evidence="3">Catalyzes the reversible conversion of ribose-5-phosphate to ribulose 5-phosphate.</text>
</comment>
<accession>A0A067Z3P2</accession>
<feature type="binding site" evidence="3">
    <location>
        <position position="127"/>
    </location>
    <ligand>
        <name>substrate</name>
    </ligand>
</feature>
<comment type="catalytic activity">
    <reaction evidence="1 3">
        <text>aldehydo-D-ribose 5-phosphate = D-ribulose 5-phosphate</text>
        <dbReference type="Rhea" id="RHEA:14657"/>
        <dbReference type="ChEBI" id="CHEBI:58121"/>
        <dbReference type="ChEBI" id="CHEBI:58273"/>
        <dbReference type="EC" id="5.3.1.6"/>
    </reaction>
</comment>
<comment type="pathway">
    <text evidence="3">Carbohydrate degradation; pentose phosphate pathway; D-ribose 5-phosphate from D-ribulose 5-phosphate (non-oxidative stage): step 1/1.</text>
</comment>
<comment type="similarity">
    <text evidence="3">Belongs to the ribose 5-phosphate isomerase family.</text>
</comment>
<comment type="subunit">
    <text evidence="3">Homodimer.</text>
</comment>
<dbReference type="FunFam" id="3.40.50.1360:FF:000001">
    <property type="entry name" value="Ribose-5-phosphate isomerase A"/>
    <property type="match status" value="1"/>
</dbReference>
<name>A0A067Z3P2_GLUOY</name>
<dbReference type="EMBL" id="CP004373">
    <property type="protein sequence ID" value="AHK71701.1"/>
    <property type="molecule type" value="Genomic_DNA"/>
</dbReference>
<dbReference type="HOGENOM" id="CLU_056590_1_0_5"/>
<proteinExistence type="inferred from homology"/>
<dbReference type="InterPro" id="IPR020672">
    <property type="entry name" value="Ribose5P_isomerase_typA_subgr"/>
</dbReference>
<dbReference type="Pfam" id="PF06026">
    <property type="entry name" value="Rib_5-P_isom_A"/>
    <property type="match status" value="1"/>
</dbReference>
<dbReference type="RefSeq" id="WP_193363809.1">
    <property type="nucleotide sequence ID" value="NZ_CP004373.1"/>
</dbReference>
<keyword evidence="2 3" id="KW-0413">Isomerase</keyword>
<protein>
    <recommendedName>
        <fullName evidence="3">Ribose-5-phosphate isomerase A</fullName>
        <ecNumber evidence="3">5.3.1.6</ecNumber>
    </recommendedName>
    <alternativeName>
        <fullName evidence="3">Phosphoriboisomerase A</fullName>
        <shortName evidence="3">PRI</shortName>
    </alternativeName>
</protein>
<dbReference type="SUPFAM" id="SSF75445">
    <property type="entry name" value="D-ribose-5-phosphate isomerase (RpiA), lid domain"/>
    <property type="match status" value="1"/>
</dbReference>
<evidence type="ECO:0000256" key="3">
    <source>
        <dbReference type="HAMAP-Rule" id="MF_00170"/>
    </source>
</evidence>
<evidence type="ECO:0000256" key="1">
    <source>
        <dbReference type="ARBA" id="ARBA00001713"/>
    </source>
</evidence>
<reference evidence="4 5" key="1">
    <citation type="journal article" date="2015" name="Appl. Microbiol. Biotechnol.">
        <title>The consequence of an additional NADH dehydrogenase paralog on the growth of Gluconobacter oxydans DSM3504.</title>
        <authorList>
            <person name="Kostner D."/>
            <person name="Luchterhand B."/>
            <person name="Junker A."/>
            <person name="Volland S."/>
            <person name="Daniel R."/>
            <person name="Buchs J."/>
            <person name="Liebl W."/>
            <person name="Ehrenreich A."/>
        </authorList>
    </citation>
    <scope>NUCLEOTIDE SEQUENCE [LARGE SCALE GENOMIC DNA]</scope>
    <source>
        <strain evidence="4">DSM 3504</strain>
    </source>
</reference>
<dbReference type="Gene3D" id="3.30.70.260">
    <property type="match status" value="1"/>
</dbReference>
<dbReference type="PANTHER" id="PTHR43748">
    <property type="entry name" value="RIBOSE-5-PHOSPHATE ISOMERASE 3, CHLOROPLASTIC-RELATED"/>
    <property type="match status" value="1"/>
</dbReference>
<dbReference type="CDD" id="cd01398">
    <property type="entry name" value="RPI_A"/>
    <property type="match status" value="1"/>
</dbReference>
<feature type="binding site" evidence="3">
    <location>
        <begin position="86"/>
        <end position="89"/>
    </location>
    <ligand>
        <name>substrate</name>
    </ligand>
</feature>
<dbReference type="InterPro" id="IPR050262">
    <property type="entry name" value="Ribose-5P_isomerase"/>
</dbReference>
<dbReference type="GeneID" id="56906044"/>
<gene>
    <name evidence="3 4" type="primary">rpiA</name>
    <name evidence="4" type="ORF">GLS_c18250</name>
</gene>
<dbReference type="NCBIfam" id="NF001924">
    <property type="entry name" value="PRK00702.1"/>
    <property type="match status" value="1"/>
</dbReference>
<dbReference type="KEGG" id="goy:GLS_c18250"/>
<evidence type="ECO:0000256" key="2">
    <source>
        <dbReference type="ARBA" id="ARBA00023235"/>
    </source>
</evidence>
<dbReference type="SUPFAM" id="SSF100950">
    <property type="entry name" value="NagB/RpiA/CoA transferase-like"/>
    <property type="match status" value="1"/>
</dbReference>
<dbReference type="GO" id="GO:0009052">
    <property type="term" value="P:pentose-phosphate shunt, non-oxidative branch"/>
    <property type="evidence" value="ECO:0007669"/>
    <property type="project" value="UniProtKB-UniRule"/>
</dbReference>
<dbReference type="InterPro" id="IPR037171">
    <property type="entry name" value="NagB/RpiA_transferase-like"/>
</dbReference>
<dbReference type="GO" id="GO:0004751">
    <property type="term" value="F:ribose-5-phosphate isomerase activity"/>
    <property type="evidence" value="ECO:0007669"/>
    <property type="project" value="UniProtKB-UniRule"/>
</dbReference>
<feature type="active site" description="Proton acceptor" evidence="3">
    <location>
        <position position="109"/>
    </location>
</feature>
<dbReference type="InterPro" id="IPR004788">
    <property type="entry name" value="Ribose5P_isomerase_type_A"/>
</dbReference>
<dbReference type="Gene3D" id="3.40.50.1360">
    <property type="match status" value="1"/>
</dbReference>
<organism evidence="4 5">
    <name type="scientific">Gluconobacter oxydans DSM 3504</name>
    <dbReference type="NCBI Taxonomy" id="1288313"/>
    <lineage>
        <taxon>Bacteria</taxon>
        <taxon>Pseudomonadati</taxon>
        <taxon>Pseudomonadota</taxon>
        <taxon>Alphaproteobacteria</taxon>
        <taxon>Acetobacterales</taxon>
        <taxon>Acetobacteraceae</taxon>
        <taxon>Gluconobacter</taxon>
    </lineage>
</organism>
<feature type="binding site" evidence="3">
    <location>
        <begin position="31"/>
        <end position="34"/>
    </location>
    <ligand>
        <name>substrate</name>
    </ligand>
</feature>
<dbReference type="EC" id="5.3.1.6" evidence="3"/>
<dbReference type="PANTHER" id="PTHR43748:SF3">
    <property type="entry name" value="RIBOSE-5-PHOSPHATE ISOMERASE 3, CHLOROPLASTIC-RELATED"/>
    <property type="match status" value="1"/>
</dbReference>
<feature type="binding site" evidence="3">
    <location>
        <begin position="100"/>
        <end position="103"/>
    </location>
    <ligand>
        <name>substrate</name>
    </ligand>
</feature>
<dbReference type="UniPathway" id="UPA00115">
    <property type="reaction ID" value="UER00412"/>
</dbReference>
<dbReference type="Proteomes" id="UP000031656">
    <property type="component" value="Chromosome"/>
</dbReference>